<organism evidence="1 2">
    <name type="scientific">Luteitalea pratensis</name>
    <dbReference type="NCBI Taxonomy" id="1855912"/>
    <lineage>
        <taxon>Bacteria</taxon>
        <taxon>Pseudomonadati</taxon>
        <taxon>Acidobacteriota</taxon>
        <taxon>Vicinamibacteria</taxon>
        <taxon>Vicinamibacterales</taxon>
        <taxon>Vicinamibacteraceae</taxon>
        <taxon>Luteitalea</taxon>
    </lineage>
</organism>
<dbReference type="AlphaFoldDB" id="A0A143PW01"/>
<sequence length="315" mass="35802" precursor="true">MYRVQDQATVNWLDKSGPIRPLLAEPGGYEWLNLSHDGTRLAFVLGGDVWIHDIGRETRTRLAMDASLPLWTPNDRFIVFRHAEGLSWVRSHGGTPPQALTRTNHVQMPLSFSGDGQRLSFQALNASGRESWNLWTVPVRIDGSGLRASTPEPFLITPFDEREITFSVDGRWVAYSSNDSERREIYVRAFPDDGRKWQVSTGGGDYPQWSRDSQELFFQGPDGLIRMTPYSVDADRFVPEKPRVWSTQPIDNRNEIRYYSVASDASRVAAIVRYVSPGQRPDRSVTLLINVLDLFGRQTPTSRLRLPELLARESP</sequence>
<dbReference type="KEGG" id="abac:LuPra_05239"/>
<gene>
    <name evidence="1" type="ORF">LuPra_05239</name>
</gene>
<reference evidence="1 2" key="1">
    <citation type="journal article" date="2016" name="Genome Announc.">
        <title>First Complete Genome Sequence of a Subdivision 6 Acidobacterium Strain.</title>
        <authorList>
            <person name="Huang S."/>
            <person name="Vieira S."/>
            <person name="Bunk B."/>
            <person name="Riedel T."/>
            <person name="Sproer C."/>
            <person name="Overmann J."/>
        </authorList>
    </citation>
    <scope>NUCLEOTIDE SEQUENCE [LARGE SCALE GENOMIC DNA]</scope>
    <source>
        <strain evidence="2">DSM 100886 HEG_-6_39</strain>
    </source>
</reference>
<dbReference type="InterPro" id="IPR011659">
    <property type="entry name" value="WD40"/>
</dbReference>
<protein>
    <recommendedName>
        <fullName evidence="3">Translocation protein TolB</fullName>
    </recommendedName>
</protein>
<keyword evidence="2" id="KW-1185">Reference proteome</keyword>
<evidence type="ECO:0000313" key="2">
    <source>
        <dbReference type="Proteomes" id="UP000076079"/>
    </source>
</evidence>
<dbReference type="Proteomes" id="UP000076079">
    <property type="component" value="Chromosome"/>
</dbReference>
<name>A0A143PW01_LUTPR</name>
<accession>A0A143PW01</accession>
<reference evidence="2" key="2">
    <citation type="submission" date="2016-04" db="EMBL/GenBank/DDBJ databases">
        <title>First Complete Genome Sequence of a Subdivision 6 Acidobacterium.</title>
        <authorList>
            <person name="Huang S."/>
            <person name="Vieira S."/>
            <person name="Bunk B."/>
            <person name="Riedel T."/>
            <person name="Sproeer C."/>
            <person name="Overmann J."/>
        </authorList>
    </citation>
    <scope>NUCLEOTIDE SEQUENCE [LARGE SCALE GENOMIC DNA]</scope>
    <source>
        <strain evidence="2">DSM 100886 HEG_-6_39</strain>
    </source>
</reference>
<evidence type="ECO:0000313" key="1">
    <source>
        <dbReference type="EMBL" id="AMY11969.1"/>
    </source>
</evidence>
<dbReference type="STRING" id="1855912.LuPra_05239"/>
<dbReference type="InterPro" id="IPR011042">
    <property type="entry name" value="6-blade_b-propeller_TolB-like"/>
</dbReference>
<dbReference type="EMBL" id="CP015136">
    <property type="protein sequence ID" value="AMY11969.1"/>
    <property type="molecule type" value="Genomic_DNA"/>
</dbReference>
<dbReference type="SUPFAM" id="SSF69304">
    <property type="entry name" value="Tricorn protease N-terminal domain"/>
    <property type="match status" value="1"/>
</dbReference>
<dbReference type="Gene3D" id="2.120.10.30">
    <property type="entry name" value="TolB, C-terminal domain"/>
    <property type="match status" value="1"/>
</dbReference>
<proteinExistence type="predicted"/>
<dbReference type="Pfam" id="PF07676">
    <property type="entry name" value="PD40"/>
    <property type="match status" value="1"/>
</dbReference>
<evidence type="ECO:0008006" key="3">
    <source>
        <dbReference type="Google" id="ProtNLM"/>
    </source>
</evidence>